<gene>
    <name evidence="2" type="ORF">DBV05_g10848</name>
</gene>
<reference evidence="2 3" key="1">
    <citation type="journal article" date="2019" name="Sci. Rep.">
        <title>A multi-omics analysis of the grapevine pathogen Lasiodiplodia theobromae reveals that temperature affects the expression of virulence- and pathogenicity-related genes.</title>
        <authorList>
            <person name="Felix C."/>
            <person name="Meneses R."/>
            <person name="Goncalves M.F.M."/>
            <person name="Tilleman L."/>
            <person name="Duarte A.S."/>
            <person name="Jorrin-Novo J.V."/>
            <person name="Van de Peer Y."/>
            <person name="Deforce D."/>
            <person name="Van Nieuwerburgh F."/>
            <person name="Esteves A.C."/>
            <person name="Alves A."/>
        </authorList>
    </citation>
    <scope>NUCLEOTIDE SEQUENCE [LARGE SCALE GENOMIC DNA]</scope>
    <source>
        <strain evidence="2 3">LA-SOL3</strain>
    </source>
</reference>
<feature type="compositionally biased region" description="Basic and acidic residues" evidence="1">
    <location>
        <begin position="163"/>
        <end position="181"/>
    </location>
</feature>
<dbReference type="EMBL" id="VCHE01000135">
    <property type="protein sequence ID" value="KAB2570483.1"/>
    <property type="molecule type" value="Genomic_DNA"/>
</dbReference>
<dbReference type="Proteomes" id="UP000325902">
    <property type="component" value="Unassembled WGS sequence"/>
</dbReference>
<evidence type="ECO:0000256" key="1">
    <source>
        <dbReference type="SAM" id="MobiDB-lite"/>
    </source>
</evidence>
<evidence type="ECO:0000313" key="3">
    <source>
        <dbReference type="Proteomes" id="UP000325902"/>
    </source>
</evidence>
<feature type="compositionally biased region" description="Basic and acidic residues" evidence="1">
    <location>
        <begin position="131"/>
        <end position="146"/>
    </location>
</feature>
<comment type="caution">
    <text evidence="2">The sequence shown here is derived from an EMBL/GenBank/DDBJ whole genome shotgun (WGS) entry which is preliminary data.</text>
</comment>
<feature type="compositionally biased region" description="Acidic residues" evidence="1">
    <location>
        <begin position="271"/>
        <end position="290"/>
    </location>
</feature>
<evidence type="ECO:0000313" key="2">
    <source>
        <dbReference type="EMBL" id="KAB2570483.1"/>
    </source>
</evidence>
<protein>
    <submittedName>
        <fullName evidence="2">Uncharacterized protein</fullName>
    </submittedName>
</protein>
<dbReference type="AlphaFoldDB" id="A0A5N5CYQ4"/>
<feature type="region of interest" description="Disordered" evidence="1">
    <location>
        <begin position="163"/>
        <end position="182"/>
    </location>
</feature>
<feature type="region of interest" description="Disordered" evidence="1">
    <location>
        <begin position="71"/>
        <end position="152"/>
    </location>
</feature>
<keyword evidence="3" id="KW-1185">Reference proteome</keyword>
<proteinExistence type="predicted"/>
<dbReference type="OrthoDB" id="3933088at2759"/>
<organism evidence="2 3">
    <name type="scientific">Lasiodiplodia theobromae</name>
    <dbReference type="NCBI Taxonomy" id="45133"/>
    <lineage>
        <taxon>Eukaryota</taxon>
        <taxon>Fungi</taxon>
        <taxon>Dikarya</taxon>
        <taxon>Ascomycota</taxon>
        <taxon>Pezizomycotina</taxon>
        <taxon>Dothideomycetes</taxon>
        <taxon>Dothideomycetes incertae sedis</taxon>
        <taxon>Botryosphaeriales</taxon>
        <taxon>Botryosphaeriaceae</taxon>
        <taxon>Lasiodiplodia</taxon>
    </lineage>
</organism>
<sequence>MSDYGYDSDDFDLYDDGWLYIAEEDHLADDLAERAIASPPPCDYDIDGAGYNSDYFEYWVDIEYNSDGWNDVQGAAKTSVTNKSTPGPKKRRRVAQSGPSQKKRKGAHGRKLIDSTPESGDNVPPVLWQSSRERIKRDFEEPRTLTEEPQSFSLLGDWRTRFGADGDQSKGNHADVKHEVAPDAADQILKAVKMASAAPEEEDWEDDEESTQEDGDGLGNLIAGSGLDPEALMRALQENLAKSGAAPAGLDQSTLLRYALRMFSGEGEADDIAGELAEDLFEQAEEDDPEGKDIAAWAAQQKGRPENDDEEESGASLNGVSEPVPKSEAALPPTPPTNEASGTEGKGKKKNTEAAASTSVASGLRPRKRKAAEPEPDDEPPPRPKRATRSYAAPTASSKSRTVGSKGGKGKRG</sequence>
<feature type="region of interest" description="Disordered" evidence="1">
    <location>
        <begin position="271"/>
        <end position="413"/>
    </location>
</feature>
<name>A0A5N5CYQ4_9PEZI</name>
<feature type="compositionally biased region" description="Basic residues" evidence="1">
    <location>
        <begin position="101"/>
        <end position="110"/>
    </location>
</feature>
<feature type="compositionally biased region" description="Acidic residues" evidence="1">
    <location>
        <begin position="199"/>
        <end position="216"/>
    </location>
</feature>
<feature type="region of interest" description="Disordered" evidence="1">
    <location>
        <begin position="194"/>
        <end position="225"/>
    </location>
</feature>
<accession>A0A5N5CYQ4</accession>
<feature type="compositionally biased region" description="Polar residues" evidence="1">
    <location>
        <begin position="76"/>
        <end position="85"/>
    </location>
</feature>